<evidence type="ECO:0000259" key="1">
    <source>
        <dbReference type="Pfam" id="PF13192"/>
    </source>
</evidence>
<dbReference type="InterPro" id="IPR036249">
    <property type="entry name" value="Thioredoxin-like_sf"/>
</dbReference>
<sequence>MEIKVIGEGCEKCDKLYENTLLAIEELGLDAKIEKVEDLMDIVRLGVMTTPSVMVDGKLIISGRVPKVKDIVKLLNA</sequence>
<feature type="domain" description="Thioredoxin-like fold" evidence="1">
    <location>
        <begin position="1"/>
        <end position="75"/>
    </location>
</feature>
<name>A0ABS1J264_9FIRM</name>
<accession>A0ABS1J264</accession>
<protein>
    <submittedName>
        <fullName evidence="2">TM0996/MTH895 family glutaredoxin-like protein</fullName>
    </submittedName>
</protein>
<keyword evidence="3" id="KW-1185">Reference proteome</keyword>
<dbReference type="Pfam" id="PF13192">
    <property type="entry name" value="Thioredoxin_3"/>
    <property type="match status" value="1"/>
</dbReference>
<dbReference type="PANTHER" id="PTHR36450">
    <property type="entry name" value="THIOREDOXIN"/>
    <property type="match status" value="1"/>
</dbReference>
<dbReference type="RefSeq" id="WP_208429674.1">
    <property type="nucleotide sequence ID" value="NZ_JAEPRJ010000001.1"/>
</dbReference>
<evidence type="ECO:0000313" key="2">
    <source>
        <dbReference type="EMBL" id="MBK5898242.1"/>
    </source>
</evidence>
<dbReference type="Gene3D" id="3.40.30.10">
    <property type="entry name" value="Glutaredoxin"/>
    <property type="match status" value="1"/>
</dbReference>
<reference evidence="2 3" key="1">
    <citation type="submission" date="2021-01" db="EMBL/GenBank/DDBJ databases">
        <title>Isolation and description of Catonella massiliensis sp. nov., a novel Catonella species, isolated from a stable periodontitis subject.</title>
        <authorList>
            <person name="Antezack A."/>
            <person name="Boxberger M."/>
            <person name="La Scola B."/>
            <person name="Monnet-Corti V."/>
        </authorList>
    </citation>
    <scope>NUCLEOTIDE SEQUENCE [LARGE SCALE GENOMIC DNA]</scope>
    <source>
        <strain evidence="2 3">Marseille-Q4567</strain>
    </source>
</reference>
<dbReference type="Proteomes" id="UP000604730">
    <property type="component" value="Unassembled WGS sequence"/>
</dbReference>
<dbReference type="SUPFAM" id="SSF52833">
    <property type="entry name" value="Thioredoxin-like"/>
    <property type="match status" value="1"/>
</dbReference>
<dbReference type="InterPro" id="IPR005243">
    <property type="entry name" value="THIRX-like_proc"/>
</dbReference>
<gene>
    <name evidence="2" type="ORF">JJN12_10710</name>
</gene>
<organism evidence="2 3">
    <name type="scientific">Catonella massiliensis</name>
    <dbReference type="NCBI Taxonomy" id="2799636"/>
    <lineage>
        <taxon>Bacteria</taxon>
        <taxon>Bacillati</taxon>
        <taxon>Bacillota</taxon>
        <taxon>Clostridia</taxon>
        <taxon>Lachnospirales</taxon>
        <taxon>Lachnospiraceae</taxon>
        <taxon>Catonella</taxon>
    </lineage>
</organism>
<dbReference type="PANTHER" id="PTHR36450:SF1">
    <property type="entry name" value="THIOREDOXIN"/>
    <property type="match status" value="1"/>
</dbReference>
<evidence type="ECO:0000313" key="3">
    <source>
        <dbReference type="Proteomes" id="UP000604730"/>
    </source>
</evidence>
<dbReference type="InterPro" id="IPR012336">
    <property type="entry name" value="Thioredoxin-like_fold"/>
</dbReference>
<dbReference type="EMBL" id="JAEPRJ010000001">
    <property type="protein sequence ID" value="MBK5898242.1"/>
    <property type="molecule type" value="Genomic_DNA"/>
</dbReference>
<proteinExistence type="predicted"/>
<dbReference type="PIRSF" id="PIRSF037031">
    <property type="entry name" value="Redox_disulphide_2"/>
    <property type="match status" value="1"/>
</dbReference>
<dbReference type="NCBIfam" id="TIGR00412">
    <property type="entry name" value="redox_disulf_2"/>
    <property type="match status" value="1"/>
</dbReference>
<comment type="caution">
    <text evidence="2">The sequence shown here is derived from an EMBL/GenBank/DDBJ whole genome shotgun (WGS) entry which is preliminary data.</text>
</comment>